<evidence type="ECO:0000256" key="1">
    <source>
        <dbReference type="SAM" id="MobiDB-lite"/>
    </source>
</evidence>
<feature type="region of interest" description="Disordered" evidence="1">
    <location>
        <begin position="1"/>
        <end position="38"/>
    </location>
</feature>
<dbReference type="EMBL" id="JACIGW010000001">
    <property type="protein sequence ID" value="MBB4348022.1"/>
    <property type="molecule type" value="Genomic_DNA"/>
</dbReference>
<proteinExistence type="predicted"/>
<organism evidence="3 6">
    <name type="scientific">Aliirhizobium cellulosilyticum</name>
    <dbReference type="NCBI Taxonomy" id="393664"/>
    <lineage>
        <taxon>Bacteria</taxon>
        <taxon>Pseudomonadati</taxon>
        <taxon>Pseudomonadota</taxon>
        <taxon>Alphaproteobacteria</taxon>
        <taxon>Hyphomicrobiales</taxon>
        <taxon>Rhizobiaceae</taxon>
        <taxon>Aliirhizobium</taxon>
    </lineage>
</organism>
<name>A0A7W6X939_9HYPH</name>
<evidence type="ECO:0000313" key="6">
    <source>
        <dbReference type="Proteomes" id="UP000524535"/>
    </source>
</evidence>
<feature type="compositionally biased region" description="Basic and acidic residues" evidence="1">
    <location>
        <begin position="26"/>
        <end position="36"/>
    </location>
</feature>
<evidence type="ECO:0000313" key="7">
    <source>
        <dbReference type="Proteomes" id="UP000576087"/>
    </source>
</evidence>
<evidence type="ECO:0000313" key="2">
    <source>
        <dbReference type="EMBL" id="MBB4348022.1"/>
    </source>
</evidence>
<feature type="compositionally biased region" description="Basic and acidic residues" evidence="1">
    <location>
        <begin position="1"/>
        <end position="13"/>
    </location>
</feature>
<dbReference type="AlphaFoldDB" id="A0A7W6X939"/>
<evidence type="ECO:0000313" key="4">
    <source>
        <dbReference type="EMBL" id="MBB4444273.1"/>
    </source>
</evidence>
<gene>
    <name evidence="3" type="ORF">GGE31_000055</name>
    <name evidence="2" type="ORF">GGE33_001730</name>
    <name evidence="4" type="ORF">GGE35_000055</name>
</gene>
<dbReference type="Proteomes" id="UP000520770">
    <property type="component" value="Unassembled WGS sequence"/>
</dbReference>
<evidence type="ECO:0000313" key="5">
    <source>
        <dbReference type="Proteomes" id="UP000520770"/>
    </source>
</evidence>
<dbReference type="EMBL" id="JACIHM010000001">
    <property type="protein sequence ID" value="MBB4444273.1"/>
    <property type="molecule type" value="Genomic_DNA"/>
</dbReference>
<keyword evidence="6" id="KW-1185">Reference proteome</keyword>
<comment type="caution">
    <text evidence="3">The sequence shown here is derived from an EMBL/GenBank/DDBJ whole genome shotgun (WGS) entry which is preliminary data.</text>
</comment>
<accession>A0A7W6X939</accession>
<reference evidence="5 6" key="1">
    <citation type="submission" date="2020-08" db="EMBL/GenBank/DDBJ databases">
        <title>Genomic Encyclopedia of Type Strains, Phase IV (KMG-V): Genome sequencing to study the core and pangenomes of soil and plant-associated prokaryotes.</title>
        <authorList>
            <person name="Whitman W."/>
        </authorList>
    </citation>
    <scope>NUCLEOTIDE SEQUENCE [LARGE SCALE GENOMIC DNA]</scope>
    <source>
        <strain evidence="3 6">SEMIA 444</strain>
        <strain evidence="2 5">SEMIA 448</strain>
        <strain evidence="4 7">SEMIA 452</strain>
    </source>
</reference>
<evidence type="ECO:0000313" key="3">
    <source>
        <dbReference type="EMBL" id="MBB4409584.1"/>
    </source>
</evidence>
<protein>
    <submittedName>
        <fullName evidence="3">Uncharacterized protein</fullName>
    </submittedName>
</protein>
<dbReference type="Proteomes" id="UP000576087">
    <property type="component" value="Unassembled WGS sequence"/>
</dbReference>
<dbReference type="EMBL" id="JACIGY010000001">
    <property type="protein sequence ID" value="MBB4409584.1"/>
    <property type="molecule type" value="Genomic_DNA"/>
</dbReference>
<dbReference type="Proteomes" id="UP000524535">
    <property type="component" value="Unassembled WGS sequence"/>
</dbReference>
<sequence length="59" mass="6601">MSERREYDIRPADNGRPALRSVKLPGEQRHTGRSESAKAIARRLAISKREKALAERASG</sequence>